<proteinExistence type="predicted"/>
<dbReference type="HOGENOM" id="CLU_1020779_0_0_1"/>
<accession>A0A0E0KSW8</accession>
<evidence type="ECO:0000256" key="1">
    <source>
        <dbReference type="SAM" id="MobiDB-lite"/>
    </source>
</evidence>
<keyword evidence="3" id="KW-1185">Reference proteome</keyword>
<dbReference type="Proteomes" id="UP000026962">
    <property type="component" value="Chromosome 4"/>
</dbReference>
<sequence>MPSFTPGVLGDISNLSAVERRRKWARDKYASMSPEEKKRLLQKNREYRQLKKDGTSTNLAASTTVIDGEVEDNDYQNGDTSQEIVQPPSMSGANVELMEGEAIVHDVDDDDDDDEGYLMRGRARAEESMNSEDNVKVQPSSGQTTNKGSYYTGHANAIRMMFQFIRDGCHRIVTSMEDYKCKKVEEGRGQKRKVGEGYDPRWSSPIEITMKIFNDNSQLITSETRRGIVVATALEVDKASKVRNSLFKEPVLHDAIKIGVTFRKQELLQMTEQNNASGEPEVVIVEDDEVVIEPVPKNKGTANKAFTIPLGVEY</sequence>
<dbReference type="EnsemblPlants" id="OPUNC04G16680.1">
    <property type="protein sequence ID" value="OPUNC04G16680.1"/>
    <property type="gene ID" value="OPUNC04G16680"/>
</dbReference>
<evidence type="ECO:0000313" key="2">
    <source>
        <dbReference type="EnsemblPlants" id="OPUNC04G16680.1"/>
    </source>
</evidence>
<organism evidence="2">
    <name type="scientific">Oryza punctata</name>
    <name type="common">Red rice</name>
    <dbReference type="NCBI Taxonomy" id="4537"/>
    <lineage>
        <taxon>Eukaryota</taxon>
        <taxon>Viridiplantae</taxon>
        <taxon>Streptophyta</taxon>
        <taxon>Embryophyta</taxon>
        <taxon>Tracheophyta</taxon>
        <taxon>Spermatophyta</taxon>
        <taxon>Magnoliopsida</taxon>
        <taxon>Liliopsida</taxon>
        <taxon>Poales</taxon>
        <taxon>Poaceae</taxon>
        <taxon>BOP clade</taxon>
        <taxon>Oryzoideae</taxon>
        <taxon>Oryzeae</taxon>
        <taxon>Oryzinae</taxon>
        <taxon>Oryza</taxon>
    </lineage>
</organism>
<dbReference type="Gramene" id="OPUNC04G16680.1">
    <property type="protein sequence ID" value="OPUNC04G16680.1"/>
    <property type="gene ID" value="OPUNC04G16680"/>
</dbReference>
<dbReference type="AlphaFoldDB" id="A0A0E0KSW8"/>
<reference evidence="2" key="1">
    <citation type="submission" date="2015-04" db="UniProtKB">
        <authorList>
            <consortium name="EnsemblPlants"/>
        </authorList>
    </citation>
    <scope>IDENTIFICATION</scope>
</reference>
<evidence type="ECO:0000313" key="3">
    <source>
        <dbReference type="Proteomes" id="UP000026962"/>
    </source>
</evidence>
<feature type="region of interest" description="Disordered" evidence="1">
    <location>
        <begin position="123"/>
        <end position="148"/>
    </location>
</feature>
<reference evidence="2" key="2">
    <citation type="submission" date="2018-05" db="EMBL/GenBank/DDBJ databases">
        <title>OpunRS2 (Oryza punctata Reference Sequence Version 2).</title>
        <authorList>
            <person name="Zhang J."/>
            <person name="Kudrna D."/>
            <person name="Lee S."/>
            <person name="Talag J."/>
            <person name="Welchert J."/>
            <person name="Wing R.A."/>
        </authorList>
    </citation>
    <scope>NUCLEOTIDE SEQUENCE [LARGE SCALE GENOMIC DNA]</scope>
</reference>
<name>A0A0E0KSW8_ORYPU</name>
<protein>
    <submittedName>
        <fullName evidence="2">Uncharacterized protein</fullName>
    </submittedName>
</protein>
<feature type="compositionally biased region" description="Polar residues" evidence="1">
    <location>
        <begin position="137"/>
        <end position="148"/>
    </location>
</feature>